<name>A0A200R874_MACCD</name>
<dbReference type="AlphaFoldDB" id="A0A200R874"/>
<evidence type="ECO:0000313" key="1">
    <source>
        <dbReference type="EMBL" id="OVA18929.1"/>
    </source>
</evidence>
<proteinExistence type="predicted"/>
<dbReference type="GO" id="GO:0001650">
    <property type="term" value="C:fibrillar center"/>
    <property type="evidence" value="ECO:0007669"/>
    <property type="project" value="TreeGrafter"/>
</dbReference>
<dbReference type="EMBL" id="MVGT01000349">
    <property type="protein sequence ID" value="OVA18929.1"/>
    <property type="molecule type" value="Genomic_DNA"/>
</dbReference>
<dbReference type="STRING" id="56857.A0A200R874"/>
<dbReference type="Proteomes" id="UP000195402">
    <property type="component" value="Unassembled WGS sequence"/>
</dbReference>
<dbReference type="OMA" id="WYASREL"/>
<keyword evidence="2" id="KW-1185">Reference proteome</keyword>
<protein>
    <submittedName>
        <fullName evidence="1">Uncharacterized protein</fullName>
    </submittedName>
</protein>
<dbReference type="FunCoup" id="A0A200R874">
    <property type="interactions" value="1251"/>
</dbReference>
<dbReference type="OrthoDB" id="2382881at2759"/>
<gene>
    <name evidence="1" type="ORF">BVC80_8935g30</name>
</gene>
<dbReference type="PANTHER" id="PTHR15319">
    <property type="entry name" value="TATA BOX-BINDING PROTEIN ASSOCIATED FACTOR RNA POLYMERASE I SUBUNIT C"/>
    <property type="match status" value="1"/>
</dbReference>
<dbReference type="InterPro" id="IPR038801">
    <property type="entry name" value="TAF1C"/>
</dbReference>
<dbReference type="InParanoid" id="A0A200R874"/>
<evidence type="ECO:0000313" key="2">
    <source>
        <dbReference type="Proteomes" id="UP000195402"/>
    </source>
</evidence>
<sequence>MDFSEDWKSYLPISSVHSPPLLLSGPSSKPILGPLLFNPSPQTLTTLFSSPSLRFQIPPPSTFSLYKSLSTLTRPTKDPFIPPSVISSIGATEFNKASSQSDDDETDPISNNNLQFLRCPNTDILIFFPTGENSERVGFVKLALKNPKPEITVDKGGNIFTAETGFNFRILKIMVTSVAAAGSGFPLVSGHSITAGFLLACTLYSVHWFRVDIGILGSDFEKPVLVHLGTKDFKSSVLHACWSPHLLEESVVLLENGELFLFDLSSCSKDDKLPMKLKGTRIKVSWENCDLGLDFDPVKVRWLSCEFGWHPRIFVVACSSAVFEVDWRFEESNASTLAKIELFVLSHYSAGPDEFVAFCKAGSDGFCFSVASKYQLYLLDTRKPLTPVLQWAHGLDKPRYINVFRLSELRSTANEDKYEWANESGFAILLGSLWNCEFSLFCYGPPFPAPYGSVAFKISELCNSLYAWELPSDLSLSGRQCRNGDCHLREDFSKSMLSQWVDWRQKKEIVLGFCIVGVDLSDPQHESDGLGGFRLIRLVSSGKFESQIYHASWDCGNPISKEPVEQTQSKVENSLLYSFSDQKYKFPRRFKYLRLDYLLSYLNGNLLKVLNSVMHNPHEGSSCTRSCTQDLGDLLCDKLKAAGVDQIGSLPLIANVFNSISLPMSIYEIASSRIWAGLPVDVLQLAFSTYSELLEVLVDQKKVSLEFLDVPDSPQLPPFFLRKPSSRSNKWTHKVQPGDALVGPVLPLPVLLNLHGVDKKTSCSVSEEEGNGFSADTELTHQCDKIMRMANGVALPGSFSELHDSPVVSLADDRDENWIGSQDQEPMSLFVYKPSAFSNGNSLNVDPLREKLVPEDDRFATLISKMHEKKFAPNPRTELVGPEMFDELCPIELKFAPVESIGKKENFGPEELKGFKVLKRQFSKWQEGFKKYHNFCTASKIQKRAL</sequence>
<comment type="caution">
    <text evidence="1">The sequence shown here is derived from an EMBL/GenBank/DDBJ whole genome shotgun (WGS) entry which is preliminary data.</text>
</comment>
<dbReference type="PANTHER" id="PTHR15319:SF1">
    <property type="entry name" value="TATA BOX-BINDING PROTEIN-ASSOCIATED FACTOR RNA POLYMERASE I SUBUNIT C"/>
    <property type="match status" value="1"/>
</dbReference>
<accession>A0A200R874</accession>
<reference evidence="1 2" key="1">
    <citation type="journal article" date="2017" name="Mol. Plant">
        <title>The Genome of Medicinal Plant Macleaya cordata Provides New Insights into Benzylisoquinoline Alkaloids Metabolism.</title>
        <authorList>
            <person name="Liu X."/>
            <person name="Liu Y."/>
            <person name="Huang P."/>
            <person name="Ma Y."/>
            <person name="Qing Z."/>
            <person name="Tang Q."/>
            <person name="Cao H."/>
            <person name="Cheng P."/>
            <person name="Zheng Y."/>
            <person name="Yuan Z."/>
            <person name="Zhou Y."/>
            <person name="Liu J."/>
            <person name="Tang Z."/>
            <person name="Zhuo Y."/>
            <person name="Zhang Y."/>
            <person name="Yu L."/>
            <person name="Huang J."/>
            <person name="Yang P."/>
            <person name="Peng Q."/>
            <person name="Zhang J."/>
            <person name="Jiang W."/>
            <person name="Zhang Z."/>
            <person name="Lin K."/>
            <person name="Ro D.K."/>
            <person name="Chen X."/>
            <person name="Xiong X."/>
            <person name="Shang Y."/>
            <person name="Huang S."/>
            <person name="Zeng J."/>
        </authorList>
    </citation>
    <scope>NUCLEOTIDE SEQUENCE [LARGE SCALE GENOMIC DNA]</scope>
    <source>
        <strain evidence="2">cv. BLH2017</strain>
        <tissue evidence="1">Root</tissue>
    </source>
</reference>
<dbReference type="GO" id="GO:0001164">
    <property type="term" value="F:RNA polymerase I core promoter sequence-specific DNA binding"/>
    <property type="evidence" value="ECO:0007669"/>
    <property type="project" value="TreeGrafter"/>
</dbReference>
<organism evidence="1 2">
    <name type="scientific">Macleaya cordata</name>
    <name type="common">Five-seeded plume-poppy</name>
    <name type="synonym">Bocconia cordata</name>
    <dbReference type="NCBI Taxonomy" id="56857"/>
    <lineage>
        <taxon>Eukaryota</taxon>
        <taxon>Viridiplantae</taxon>
        <taxon>Streptophyta</taxon>
        <taxon>Embryophyta</taxon>
        <taxon>Tracheophyta</taxon>
        <taxon>Spermatophyta</taxon>
        <taxon>Magnoliopsida</taxon>
        <taxon>Ranunculales</taxon>
        <taxon>Papaveraceae</taxon>
        <taxon>Papaveroideae</taxon>
        <taxon>Macleaya</taxon>
    </lineage>
</organism>